<protein>
    <submittedName>
        <fullName evidence="2">Uncharacterized protein</fullName>
    </submittedName>
</protein>
<accession>A0A540KIY6</accession>
<name>A0A540KIY6_MALBA</name>
<dbReference type="Proteomes" id="UP000315295">
    <property type="component" value="Unassembled WGS sequence"/>
</dbReference>
<reference evidence="2 3" key="1">
    <citation type="journal article" date="2019" name="G3 (Bethesda)">
        <title>Sequencing of a Wild Apple (Malus baccata) Genome Unravels the Differences Between Cultivated and Wild Apple Species Regarding Disease Resistance and Cold Tolerance.</title>
        <authorList>
            <person name="Chen X."/>
        </authorList>
    </citation>
    <scope>NUCLEOTIDE SEQUENCE [LARGE SCALE GENOMIC DNA]</scope>
    <source>
        <strain evidence="3">cv. Shandingzi</strain>
        <tissue evidence="2">Leaves</tissue>
    </source>
</reference>
<feature type="compositionally biased region" description="Basic and acidic residues" evidence="1">
    <location>
        <begin position="71"/>
        <end position="80"/>
    </location>
</feature>
<proteinExistence type="predicted"/>
<comment type="caution">
    <text evidence="2">The sequence shown here is derived from an EMBL/GenBank/DDBJ whole genome shotgun (WGS) entry which is preliminary data.</text>
</comment>
<evidence type="ECO:0000313" key="2">
    <source>
        <dbReference type="EMBL" id="TQD74185.1"/>
    </source>
</evidence>
<dbReference type="EMBL" id="VIEB01001209">
    <property type="protein sequence ID" value="TQD74185.1"/>
    <property type="molecule type" value="Genomic_DNA"/>
</dbReference>
<keyword evidence="3" id="KW-1185">Reference proteome</keyword>
<evidence type="ECO:0000313" key="3">
    <source>
        <dbReference type="Proteomes" id="UP000315295"/>
    </source>
</evidence>
<evidence type="ECO:0000256" key="1">
    <source>
        <dbReference type="SAM" id="MobiDB-lite"/>
    </source>
</evidence>
<feature type="compositionally biased region" description="Polar residues" evidence="1">
    <location>
        <begin position="41"/>
        <end position="67"/>
    </location>
</feature>
<gene>
    <name evidence="2" type="ORF">C1H46_040250</name>
</gene>
<feature type="region of interest" description="Disordered" evidence="1">
    <location>
        <begin position="41"/>
        <end position="80"/>
    </location>
</feature>
<sequence>MKKLPTWNLLGGGQTYHFRYPEGLWVLAVAVVERGLLQSQGSFKGSSLSGVQSTAQRGSGQQHNQQGLHPETIRDKFQPS</sequence>
<organism evidence="2 3">
    <name type="scientific">Malus baccata</name>
    <name type="common">Siberian crab apple</name>
    <name type="synonym">Pyrus baccata</name>
    <dbReference type="NCBI Taxonomy" id="106549"/>
    <lineage>
        <taxon>Eukaryota</taxon>
        <taxon>Viridiplantae</taxon>
        <taxon>Streptophyta</taxon>
        <taxon>Embryophyta</taxon>
        <taxon>Tracheophyta</taxon>
        <taxon>Spermatophyta</taxon>
        <taxon>Magnoliopsida</taxon>
        <taxon>eudicotyledons</taxon>
        <taxon>Gunneridae</taxon>
        <taxon>Pentapetalae</taxon>
        <taxon>rosids</taxon>
        <taxon>fabids</taxon>
        <taxon>Rosales</taxon>
        <taxon>Rosaceae</taxon>
        <taxon>Amygdaloideae</taxon>
        <taxon>Maleae</taxon>
        <taxon>Malus</taxon>
    </lineage>
</organism>
<dbReference type="AlphaFoldDB" id="A0A540KIY6"/>